<accession>A0ABR2UMM3</accession>
<dbReference type="InterPro" id="IPR051288">
    <property type="entry name" value="Serum_paraoxonase/arylesterase"/>
</dbReference>
<protein>
    <recommendedName>
        <fullName evidence="3">Serum paraoxonase/arylesterase</fullName>
    </recommendedName>
</protein>
<gene>
    <name evidence="1" type="ORF">SUNI508_10116</name>
</gene>
<dbReference type="EMBL" id="JARVKF010000412">
    <property type="protein sequence ID" value="KAK9415816.1"/>
    <property type="molecule type" value="Genomic_DNA"/>
</dbReference>
<dbReference type="SUPFAM" id="SSF63829">
    <property type="entry name" value="Calcium-dependent phosphotriesterase"/>
    <property type="match status" value="1"/>
</dbReference>
<dbReference type="PANTHER" id="PTHR11799">
    <property type="entry name" value="PARAOXONASE"/>
    <property type="match status" value="1"/>
</dbReference>
<evidence type="ECO:0000313" key="1">
    <source>
        <dbReference type="EMBL" id="KAK9415816.1"/>
    </source>
</evidence>
<comment type="caution">
    <text evidence="1">The sequence shown here is derived from an EMBL/GenBank/DDBJ whole genome shotgun (WGS) entry which is preliminary data.</text>
</comment>
<dbReference type="InterPro" id="IPR011042">
    <property type="entry name" value="6-blade_b-propeller_TolB-like"/>
</dbReference>
<dbReference type="Gene3D" id="2.120.10.30">
    <property type="entry name" value="TolB, C-terminal domain"/>
    <property type="match status" value="1"/>
</dbReference>
<reference evidence="1 2" key="1">
    <citation type="journal article" date="2024" name="J. Plant Pathol.">
        <title>Sequence and assembly of the genome of Seiridium unicorne, isolate CBS 538.82, causal agent of cypress canker disease.</title>
        <authorList>
            <person name="Scali E."/>
            <person name="Rocca G.D."/>
            <person name="Danti R."/>
            <person name="Garbelotto M."/>
            <person name="Barberini S."/>
            <person name="Baroncelli R."/>
            <person name="Emiliani G."/>
        </authorList>
    </citation>
    <scope>NUCLEOTIDE SEQUENCE [LARGE SCALE GENOMIC DNA]</scope>
    <source>
        <strain evidence="1 2">BM-138-508</strain>
    </source>
</reference>
<name>A0ABR2UMM3_9PEZI</name>
<keyword evidence="2" id="KW-1185">Reference proteome</keyword>
<dbReference type="Proteomes" id="UP001408356">
    <property type="component" value="Unassembled WGS sequence"/>
</dbReference>
<proteinExistence type="predicted"/>
<evidence type="ECO:0000313" key="2">
    <source>
        <dbReference type="Proteomes" id="UP001408356"/>
    </source>
</evidence>
<dbReference type="PANTHER" id="PTHR11799:SF20">
    <property type="entry name" value="SMP-30_GLUCONOLACTONASE_LRE-LIKE REGION DOMAIN-CONTAINING PROTEIN"/>
    <property type="match status" value="1"/>
</dbReference>
<organism evidence="1 2">
    <name type="scientific">Seiridium unicorne</name>
    <dbReference type="NCBI Taxonomy" id="138068"/>
    <lineage>
        <taxon>Eukaryota</taxon>
        <taxon>Fungi</taxon>
        <taxon>Dikarya</taxon>
        <taxon>Ascomycota</taxon>
        <taxon>Pezizomycotina</taxon>
        <taxon>Sordariomycetes</taxon>
        <taxon>Xylariomycetidae</taxon>
        <taxon>Amphisphaeriales</taxon>
        <taxon>Sporocadaceae</taxon>
        <taxon>Seiridium</taxon>
    </lineage>
</organism>
<evidence type="ECO:0008006" key="3">
    <source>
        <dbReference type="Google" id="ProtNLM"/>
    </source>
</evidence>
<sequence length="408" mass="43772">MAGFILKITATLVVLLSAALYQIQFPRMVSLGFGLGRALEPLSAFPYTCRRINHERLRACEDMWLSESTRQLFLACSEPIHGKMRRANTDFAGCSVGHLNVSGMHLDDAIVVLDLDDLNAGAEVKPRVLTTPGFFGTNGEGLLHLVSLTGVDGEDGSIRLWVINLKPSLNTTTGELLDQPKVGANVTVELFTTSSKAETLEYVKTFAHPQIISPNRIAPVGGDSEAFYFTNDHAAKVGLQHHLSPLIGTGDVSFCEGSNCRQVARGFKMPNGLAKGLDGLIYVPSSMLGTIDVFQPQPNGDLVKVDSIDTGYSLDNLSVDQDGNIFAAAIPDGIKFLAANLDPYKNNAPATALKVTKKSEGGFEVTKVLEDGLTEVLPGTTSVVHDAKTGRVFFSGVFSPYIAVCDPK</sequence>